<evidence type="ECO:0000256" key="1">
    <source>
        <dbReference type="SAM" id="Phobius"/>
    </source>
</evidence>
<gene>
    <name evidence="2" type="ORF">AFUS01_LOCUS30374</name>
</gene>
<sequence length="135" mass="14817">MAFLEVPIYAAVDVLARVFAKAIVKKVSLYSAISFLAVHTLTCSIQLVIKSRIIPVGRAPKNQGTPATTAKHHKAPGALSHFQNQLNLLQTLGCSIYKANFQNNEELRSHIYGMCDEVPNEDTNQTVVTSCDPYT</sequence>
<dbReference type="AlphaFoldDB" id="A0A8J2KL07"/>
<dbReference type="Proteomes" id="UP000708208">
    <property type="component" value="Unassembled WGS sequence"/>
</dbReference>
<keyword evidence="1" id="KW-0472">Membrane</keyword>
<protein>
    <submittedName>
        <fullName evidence="2">Uncharacterized protein</fullName>
    </submittedName>
</protein>
<keyword evidence="1" id="KW-0812">Transmembrane</keyword>
<feature type="transmembrane region" description="Helical" evidence="1">
    <location>
        <begin position="27"/>
        <end position="49"/>
    </location>
</feature>
<evidence type="ECO:0000313" key="2">
    <source>
        <dbReference type="EMBL" id="CAG7819961.1"/>
    </source>
</evidence>
<organism evidence="2 3">
    <name type="scientific">Allacma fusca</name>
    <dbReference type="NCBI Taxonomy" id="39272"/>
    <lineage>
        <taxon>Eukaryota</taxon>
        <taxon>Metazoa</taxon>
        <taxon>Ecdysozoa</taxon>
        <taxon>Arthropoda</taxon>
        <taxon>Hexapoda</taxon>
        <taxon>Collembola</taxon>
        <taxon>Symphypleona</taxon>
        <taxon>Sminthuridae</taxon>
        <taxon>Allacma</taxon>
    </lineage>
</organism>
<dbReference type="EMBL" id="CAJVCH010464842">
    <property type="protein sequence ID" value="CAG7819961.1"/>
    <property type="molecule type" value="Genomic_DNA"/>
</dbReference>
<keyword evidence="1" id="KW-1133">Transmembrane helix</keyword>
<proteinExistence type="predicted"/>
<keyword evidence="3" id="KW-1185">Reference proteome</keyword>
<comment type="caution">
    <text evidence="2">The sequence shown here is derived from an EMBL/GenBank/DDBJ whole genome shotgun (WGS) entry which is preliminary data.</text>
</comment>
<reference evidence="2" key="1">
    <citation type="submission" date="2021-06" db="EMBL/GenBank/DDBJ databases">
        <authorList>
            <person name="Hodson N. C."/>
            <person name="Mongue J. A."/>
            <person name="Jaron S. K."/>
        </authorList>
    </citation>
    <scope>NUCLEOTIDE SEQUENCE</scope>
</reference>
<evidence type="ECO:0000313" key="3">
    <source>
        <dbReference type="Proteomes" id="UP000708208"/>
    </source>
</evidence>
<accession>A0A8J2KL07</accession>
<name>A0A8J2KL07_9HEXA</name>